<evidence type="ECO:0000256" key="7">
    <source>
        <dbReference type="ARBA" id="ARBA00023163"/>
    </source>
</evidence>
<dbReference type="HOGENOM" id="CLU_001360_0_1_1"/>
<protein>
    <recommendedName>
        <fullName evidence="11">Paired amphipathic helix protein Sin3b</fullName>
    </recommendedName>
    <alternativeName>
        <fullName evidence="12">Histone deacetylase complex subunit Sin3b</fullName>
    </alternativeName>
    <alternativeName>
        <fullName evidence="13">Transcriptional corepressor Sin3b</fullName>
    </alternativeName>
</protein>
<dbReference type="eggNOG" id="KOG4204">
    <property type="taxonomic scope" value="Eukaryota"/>
</dbReference>
<evidence type="ECO:0000256" key="10">
    <source>
        <dbReference type="ARBA" id="ARBA00061899"/>
    </source>
</evidence>
<dbReference type="Ensembl" id="ENSORLT00000021751.2">
    <property type="protein sequence ID" value="ENSORLP00000021750.2"/>
    <property type="gene ID" value="ENSORLG00000017391.2"/>
</dbReference>
<dbReference type="PROSITE" id="PS51477">
    <property type="entry name" value="PAH"/>
    <property type="match status" value="3"/>
</dbReference>
<dbReference type="Pfam" id="PF02671">
    <property type="entry name" value="PAH"/>
    <property type="match status" value="3"/>
</dbReference>
<feature type="region of interest" description="Disordered" evidence="15">
    <location>
        <begin position="640"/>
        <end position="689"/>
    </location>
</feature>
<evidence type="ECO:0000256" key="4">
    <source>
        <dbReference type="ARBA" id="ARBA00022737"/>
    </source>
</evidence>
<evidence type="ECO:0000256" key="13">
    <source>
        <dbReference type="ARBA" id="ARBA00081273"/>
    </source>
</evidence>
<reference evidence="17 18" key="1">
    <citation type="journal article" date="2007" name="Nature">
        <title>The medaka draft genome and insights into vertebrate genome evolution.</title>
        <authorList>
            <person name="Kasahara M."/>
            <person name="Naruse K."/>
            <person name="Sasaki S."/>
            <person name="Nakatani Y."/>
            <person name="Qu W."/>
            <person name="Ahsan B."/>
            <person name="Yamada T."/>
            <person name="Nagayasu Y."/>
            <person name="Doi K."/>
            <person name="Kasai Y."/>
            <person name="Jindo T."/>
            <person name="Kobayashi D."/>
            <person name="Shimada A."/>
            <person name="Toyoda A."/>
            <person name="Kuroki Y."/>
            <person name="Fujiyama A."/>
            <person name="Sasaki T."/>
            <person name="Shimizu A."/>
            <person name="Asakawa S."/>
            <person name="Shimizu N."/>
            <person name="Hashimoto S."/>
            <person name="Yang J."/>
            <person name="Lee Y."/>
            <person name="Matsushima K."/>
            <person name="Sugano S."/>
            <person name="Sakaizumi M."/>
            <person name="Narita T."/>
            <person name="Ohishi K."/>
            <person name="Haga S."/>
            <person name="Ohta F."/>
            <person name="Nomoto H."/>
            <person name="Nogata K."/>
            <person name="Morishita T."/>
            <person name="Endo T."/>
            <person name="Shin-I T."/>
            <person name="Takeda H."/>
            <person name="Morishita S."/>
            <person name="Kohara Y."/>
        </authorList>
    </citation>
    <scope>NUCLEOTIDE SEQUENCE [LARGE SCALE GENOMIC DNA]</scope>
    <source>
        <strain evidence="17 18">Hd-rR</strain>
    </source>
</reference>
<dbReference type="Bgee" id="ENSORLG00000017391">
    <property type="expression patterns" value="Expressed in blastula and 14 other cell types or tissues"/>
</dbReference>
<comment type="function">
    <text evidence="9">Acts as a transcriptional repressor. Interacts with MXI1 to repress MYC responsive genes and antagonize MYC oncogenic activities. Interacts with MAD-MAX heterodimers by binding to MAD. The heterodimer then represses transcription by tethering SIN3B to DNA. Also forms a complex with FOXK1 which represses transcription. With FOXK1, regulates cell cycle progression probably by repressing cell cycle inhibitor genes expression. As part of the SIN3B complex represses transcription and counteracts the histone acetyltransferase activity of EP300 through the recognition H3K27ac marks by PHF12 and the activity of the histone deacetylase HDAC2. SIN3B complex is recruited downstream of the constitutively active genes transcriptional start sites through interaction with histones and mitigates histone acetylation and RNA polymerase II progression within transcribed regions contributing to the regulation of transcription.</text>
</comment>
<evidence type="ECO:0000313" key="17">
    <source>
        <dbReference type="Ensembl" id="ENSORLP00000021750.2"/>
    </source>
</evidence>
<name>H2MSL1_ORYLA</name>
<evidence type="ECO:0000256" key="12">
    <source>
        <dbReference type="ARBA" id="ARBA00075095"/>
    </source>
</evidence>
<dbReference type="InterPro" id="IPR013194">
    <property type="entry name" value="HDAC_interact_dom"/>
</dbReference>
<dbReference type="Proteomes" id="UP000001038">
    <property type="component" value="Chromosome 4"/>
</dbReference>
<accession>H2MSL1</accession>
<feature type="compositionally biased region" description="Low complexity" evidence="15">
    <location>
        <begin position="119"/>
        <end position="134"/>
    </location>
</feature>
<dbReference type="PANTHER" id="PTHR12346:SF1">
    <property type="entry name" value="PAIRED AMPHIPATHIC HELIX PROTEIN SIN3B"/>
    <property type="match status" value="1"/>
</dbReference>
<dbReference type="InterPro" id="IPR003822">
    <property type="entry name" value="PAH"/>
</dbReference>
<feature type="compositionally biased region" description="Low complexity" evidence="15">
    <location>
        <begin position="655"/>
        <end position="665"/>
    </location>
</feature>
<evidence type="ECO:0000256" key="2">
    <source>
        <dbReference type="ARBA" id="ARBA00022491"/>
    </source>
</evidence>
<keyword evidence="7" id="KW-0804">Transcription</keyword>
<evidence type="ECO:0000256" key="15">
    <source>
        <dbReference type="SAM" id="MobiDB-lite"/>
    </source>
</evidence>
<dbReference type="GO" id="GO:0005634">
    <property type="term" value="C:nucleus"/>
    <property type="evidence" value="ECO:0007669"/>
    <property type="project" value="UniProtKB-SubCell"/>
</dbReference>
<keyword evidence="18" id="KW-1185">Reference proteome</keyword>
<dbReference type="InterPro" id="IPR031693">
    <property type="entry name" value="Sin3_C"/>
</dbReference>
<feature type="domain" description="Histone deacetylase interacting" evidence="16">
    <location>
        <begin position="361"/>
        <end position="461"/>
    </location>
</feature>
<keyword evidence="8 14" id="KW-0539">Nucleus</keyword>
<dbReference type="FunFam" id="1.20.1160.11:FF:000002">
    <property type="entry name" value="Paired amphipathic helix protein SIN3"/>
    <property type="match status" value="1"/>
</dbReference>
<dbReference type="GeneTree" id="ENSGT00940000159560"/>
<dbReference type="InterPro" id="IPR036600">
    <property type="entry name" value="PAH_sf"/>
</dbReference>
<reference evidence="17" key="2">
    <citation type="submission" date="2025-08" db="UniProtKB">
        <authorList>
            <consortium name="Ensembl"/>
        </authorList>
    </citation>
    <scope>IDENTIFICATION</scope>
    <source>
        <strain evidence="17">Hd-rR</strain>
    </source>
</reference>
<evidence type="ECO:0000259" key="16">
    <source>
        <dbReference type="SMART" id="SM00761"/>
    </source>
</evidence>
<feature type="region of interest" description="Disordered" evidence="15">
    <location>
        <begin position="86"/>
        <end position="134"/>
    </location>
</feature>
<evidence type="ECO:0000256" key="14">
    <source>
        <dbReference type="PROSITE-ProRule" id="PRU00810"/>
    </source>
</evidence>
<evidence type="ECO:0000256" key="11">
    <source>
        <dbReference type="ARBA" id="ARBA00068511"/>
    </source>
</evidence>
<dbReference type="Pfam" id="PF08295">
    <property type="entry name" value="Sin3_corepress"/>
    <property type="match status" value="1"/>
</dbReference>
<dbReference type="SUPFAM" id="SSF47762">
    <property type="entry name" value="PAH2 domain"/>
    <property type="match status" value="3"/>
</dbReference>
<evidence type="ECO:0000256" key="6">
    <source>
        <dbReference type="ARBA" id="ARBA00023015"/>
    </source>
</evidence>
<dbReference type="GO" id="GO:0003714">
    <property type="term" value="F:transcription corepressor activity"/>
    <property type="evidence" value="ECO:0007669"/>
    <property type="project" value="InterPro"/>
</dbReference>
<keyword evidence="4" id="KW-0677">Repeat</keyword>
<proteinExistence type="predicted"/>
<feature type="compositionally biased region" description="Acidic residues" evidence="15">
    <location>
        <begin position="640"/>
        <end position="654"/>
    </location>
</feature>
<dbReference type="FunFam" id="1.20.1160.11:FF:000001">
    <property type="entry name" value="Paired amphipathic helix protein Sin3"/>
    <property type="match status" value="1"/>
</dbReference>
<keyword evidence="5" id="KW-0832">Ubl conjugation</keyword>
<dbReference type="AlphaFoldDB" id="H2MSL1"/>
<dbReference type="Gene3D" id="1.20.1160.11">
    <property type="entry name" value="Paired amphipathic helix"/>
    <property type="match status" value="3"/>
</dbReference>
<dbReference type="PANTHER" id="PTHR12346">
    <property type="entry name" value="SIN3B-RELATED"/>
    <property type="match status" value="1"/>
</dbReference>
<gene>
    <name evidence="17" type="primary">SIN3B</name>
    <name evidence="17" type="synonym">sin3b</name>
</gene>
<evidence type="ECO:0000256" key="5">
    <source>
        <dbReference type="ARBA" id="ARBA00022843"/>
    </source>
</evidence>
<comment type="subcellular location">
    <subcellularLocation>
        <location evidence="1 14">Nucleus</location>
    </subcellularLocation>
</comment>
<reference evidence="17" key="3">
    <citation type="submission" date="2025-09" db="UniProtKB">
        <authorList>
            <consortium name="Ensembl"/>
        </authorList>
    </citation>
    <scope>IDENTIFICATION</scope>
    <source>
        <strain evidence="17">Hd-rR</strain>
    </source>
</reference>
<dbReference type="FunFam" id="1.20.1160.11:FF:000005">
    <property type="entry name" value="SIN3 transcription regulator family member B"/>
    <property type="match status" value="1"/>
</dbReference>
<evidence type="ECO:0000256" key="9">
    <source>
        <dbReference type="ARBA" id="ARBA00054574"/>
    </source>
</evidence>
<dbReference type="Pfam" id="PF16879">
    <property type="entry name" value="Sin3a_C"/>
    <property type="match status" value="1"/>
</dbReference>
<keyword evidence="2" id="KW-0678">Repressor</keyword>
<evidence type="ECO:0000256" key="3">
    <source>
        <dbReference type="ARBA" id="ARBA00022553"/>
    </source>
</evidence>
<dbReference type="InterPro" id="IPR039774">
    <property type="entry name" value="Sin3-like"/>
</dbReference>
<keyword evidence="6" id="KW-0805">Transcription regulation</keyword>
<comment type="subunit">
    <text evidence="10">Component of the SIN3B complex, which includes SIN3B, HDAC2 or HDAC1, PHF12 and MORF4L1. Interacts with FOXK1/MNF, MXI, MAD, NCOR1 and SAP30. Interaction with SUDS3 enhances the interaction with HDAC1 to form a complex. Interacts with CRY1, HCFC1, MAD3, MAD4, MAEL, REST, RNF220 and SETDB1. Interacts with C6orf89. Interacts with MYT1L.</text>
</comment>
<sequence length="1081" mass="124093">QHVLPEVEDALSYLDQVKIRFANDPGIYNKFLDIMKEFKSQSIDTPGVINRVSQLFHGHPDLVLGFNAFLPPGYRIEIPKNGMAEVKAPSSDSLSSSSTGPAEPPSRLSLPLTKESHNPAAVSSVSPPASETSPVEFDSAISYVNKIKNRFLDHPEIYRAFLEILHTYQKEQLEAKESRGSSGMTEDEVFSKVASLFKGQEDLLAEFGQFLPDAKRSLVSEAPAYDVSSKQNKKRPRPVLLQHMSPLLKKKMKYSCTKDPSFASAGKHGVLREFSFFDKVRRLFKSQEVYENFLRCIALFNQEVVSGAELLQLVTPFLGKFPELYSQFKSFLGDKELCHGVSGLSDRYMEGGGGREVDYASCKRLGSSYRALPKTYQQPKCSGRTALCKEVLNDTWVSFPSWSEDSTFVSSKKTPYEEQLHRCEDERFELDVVLETNLATIRVLESVQKKLARLSPEDQDRFRLDDCLGGTSEVIQRRSVYRIYGDKAPEIIEGLKRSPATAVPVVLKRLKAKEEEWREAQQGFNKIWREQYEKAYLKSLDHQGVNFKQNDMKALRSKSLLNEIESIYDESRNGSASTSEPHMVFTYEDKQILEDAAALIIYHVKRQPTIHKDDKDHIKRIVQHFVPDLFFSRRGELSDTEEWTDEEGEHEEAAETGAAASPTASPGGGAAARPKVWTRRPPPPEHQKEMDGVYNLFLVNNNWYFFLRLHQTLCSRLLRVYRQAERQLLEHRAEQSRERLLVAEGRREKTCDLAMELRLKQPSEVELEEYYPAFLDMVRSLLDGNLDSTQYEDTLREMFTIHAYIGFTLDKVIHNIIRQLQHLVSDEVCLQVVDLYLAERKRGAAGGNLSSQCVRAAWETSYQWKAERVMAEENCFKLMFIQNKGQVTMTVELLDTEEAQTDDPLDVQCLSSYMEQFVGTESSLCSQAEGYFFKPVFLPRNLRRFRRWQVRQVEAMRCRREWHRQLGVESAGSLDCRFKLNTHKMVFVMNSEDYMYRRGALVKARKVRPASQHQRFHKWHKGWLSDHVTAAAERSVHNWLMGEEEEDFIPCKTSCLPTEVKGQMVNRYRVHYSSSKAPSSP</sequence>
<organism evidence="17 18">
    <name type="scientific">Oryzias latipes</name>
    <name type="common">Japanese rice fish</name>
    <name type="synonym">Japanese killifish</name>
    <dbReference type="NCBI Taxonomy" id="8090"/>
    <lineage>
        <taxon>Eukaryota</taxon>
        <taxon>Metazoa</taxon>
        <taxon>Chordata</taxon>
        <taxon>Craniata</taxon>
        <taxon>Vertebrata</taxon>
        <taxon>Euteleostomi</taxon>
        <taxon>Actinopterygii</taxon>
        <taxon>Neopterygii</taxon>
        <taxon>Teleostei</taxon>
        <taxon>Neoteleostei</taxon>
        <taxon>Acanthomorphata</taxon>
        <taxon>Ovalentaria</taxon>
        <taxon>Atherinomorphae</taxon>
        <taxon>Beloniformes</taxon>
        <taxon>Adrianichthyidae</taxon>
        <taxon>Oryziinae</taxon>
        <taxon>Oryzias</taxon>
    </lineage>
</organism>
<evidence type="ECO:0000256" key="1">
    <source>
        <dbReference type="ARBA" id="ARBA00004123"/>
    </source>
</evidence>
<dbReference type="SMART" id="SM00761">
    <property type="entry name" value="HDAC_interact"/>
    <property type="match status" value="1"/>
</dbReference>
<evidence type="ECO:0000313" key="18">
    <source>
        <dbReference type="Proteomes" id="UP000001038"/>
    </source>
</evidence>
<evidence type="ECO:0000256" key="8">
    <source>
        <dbReference type="ARBA" id="ARBA00023242"/>
    </source>
</evidence>
<keyword evidence="3" id="KW-0597">Phosphoprotein</keyword>